<comment type="caution">
    <text evidence="3">The sequence shown here is derived from an EMBL/GenBank/DDBJ whole genome shotgun (WGS) entry which is preliminary data.</text>
</comment>
<dbReference type="EMBL" id="JAAGWF010000008">
    <property type="protein sequence ID" value="NEK57591.1"/>
    <property type="molecule type" value="Genomic_DNA"/>
</dbReference>
<dbReference type="AlphaFoldDB" id="A0A7K3VY73"/>
<dbReference type="Proteomes" id="UP000470246">
    <property type="component" value="Unassembled WGS sequence"/>
</dbReference>
<dbReference type="PROSITE" id="PS51257">
    <property type="entry name" value="PROKAR_LIPOPROTEIN"/>
    <property type="match status" value="1"/>
</dbReference>
<dbReference type="GO" id="GO:0043190">
    <property type="term" value="C:ATP-binding cassette (ABC) transporter complex"/>
    <property type="evidence" value="ECO:0007669"/>
    <property type="project" value="InterPro"/>
</dbReference>
<dbReference type="Pfam" id="PF04069">
    <property type="entry name" value="OpuAC"/>
    <property type="match status" value="2"/>
</dbReference>
<feature type="domain" description="ABC-type glycine betaine transport system substrate-binding" evidence="2">
    <location>
        <begin position="53"/>
        <end position="124"/>
    </location>
</feature>
<evidence type="ECO:0000313" key="4">
    <source>
        <dbReference type="Proteomes" id="UP000470246"/>
    </source>
</evidence>
<dbReference type="InterPro" id="IPR007210">
    <property type="entry name" value="ABC_Gly_betaine_transp_sub-bd"/>
</dbReference>
<feature type="signal peptide" evidence="1">
    <location>
        <begin position="1"/>
        <end position="22"/>
    </location>
</feature>
<dbReference type="Gene3D" id="3.40.190.10">
    <property type="entry name" value="Periplasmic binding protein-like II"/>
    <property type="match status" value="2"/>
</dbReference>
<accession>A0A7K3VY73</accession>
<feature type="domain" description="ABC-type glycine betaine transport system substrate-binding" evidence="2">
    <location>
        <begin position="138"/>
        <end position="336"/>
    </location>
</feature>
<evidence type="ECO:0000259" key="2">
    <source>
        <dbReference type="Pfam" id="PF04069"/>
    </source>
</evidence>
<evidence type="ECO:0000256" key="1">
    <source>
        <dbReference type="SAM" id="SignalP"/>
    </source>
</evidence>
<protein>
    <submittedName>
        <fullName evidence="3">Glycine/betaine ABC transporter substrate-binding protein</fullName>
    </submittedName>
</protein>
<gene>
    <name evidence="3" type="ORF">GCU56_06860</name>
</gene>
<name>A0A7K3VY73_9ACTN</name>
<organism evidence="3 4">
    <name type="scientific">Geodermatophilus sabuli</name>
    <dbReference type="NCBI Taxonomy" id="1564158"/>
    <lineage>
        <taxon>Bacteria</taxon>
        <taxon>Bacillati</taxon>
        <taxon>Actinomycetota</taxon>
        <taxon>Actinomycetes</taxon>
        <taxon>Geodermatophilales</taxon>
        <taxon>Geodermatophilaceae</taxon>
        <taxon>Geodermatophilus</taxon>
    </lineage>
</organism>
<feature type="chain" id="PRO_5029725727" evidence="1">
    <location>
        <begin position="23"/>
        <end position="338"/>
    </location>
</feature>
<proteinExistence type="predicted"/>
<keyword evidence="4" id="KW-1185">Reference proteome</keyword>
<sequence>MHRRPRILVPLALAGVLLTATACGESGSSGTGGGSGGGGSASGEACVPVAGDQLVVLEDDQQLQNADNIVPAVNAATAQASPALLPALDAVSAALTTEDLIELNAAVDVDRQSAEEVATAWVEESGVTDGLEQGSGAIAVGGANFTESTVLANIYANVLTAAGFDASVREVGNRELYLPALISGSEIQVFPEYLSTATEFLNRQVNGADAEPVASGDAQATATALQPLAEQNGLLFGEPSEAADQNAFAVTQEFADGLGVSTLSELADACGDGSLVLGGPAECPDRPFCQPGLEDTYGLTFGEFRELDAGGPLTKAALQQGEISIGLVFSSDGALAQG</sequence>
<keyword evidence="1" id="KW-0732">Signal</keyword>
<dbReference type="Gene3D" id="3.40.190.120">
    <property type="entry name" value="Osmoprotection protein (prox), domain 2"/>
    <property type="match status" value="2"/>
</dbReference>
<evidence type="ECO:0000313" key="3">
    <source>
        <dbReference type="EMBL" id="NEK57591.1"/>
    </source>
</evidence>
<reference evidence="3 4" key="1">
    <citation type="submission" date="2020-02" db="EMBL/GenBank/DDBJ databases">
        <title>Geodermatophilus sabuli CPCC 205279 I12A-02694.</title>
        <authorList>
            <person name="Jiang Z."/>
        </authorList>
    </citation>
    <scope>NUCLEOTIDE SEQUENCE [LARGE SCALE GENOMIC DNA]</scope>
    <source>
        <strain evidence="3 4">I12A-02694</strain>
    </source>
</reference>
<dbReference type="SUPFAM" id="SSF53850">
    <property type="entry name" value="Periplasmic binding protein-like II"/>
    <property type="match status" value="2"/>
</dbReference>
<dbReference type="GO" id="GO:0022857">
    <property type="term" value="F:transmembrane transporter activity"/>
    <property type="evidence" value="ECO:0007669"/>
    <property type="project" value="InterPro"/>
</dbReference>
<dbReference type="RefSeq" id="WP_163480789.1">
    <property type="nucleotide sequence ID" value="NZ_JAAGWF010000008.1"/>
</dbReference>